<evidence type="ECO:0000256" key="1">
    <source>
        <dbReference type="ARBA" id="ARBA00004186"/>
    </source>
</evidence>
<feature type="domain" description="TOG" evidence="7">
    <location>
        <begin position="253"/>
        <end position="497"/>
    </location>
</feature>
<comment type="similarity">
    <text evidence="2">Belongs to the CLASP family.</text>
</comment>
<feature type="compositionally biased region" description="Polar residues" evidence="6">
    <location>
        <begin position="482"/>
        <end position="493"/>
    </location>
</feature>
<evidence type="ECO:0000313" key="8">
    <source>
        <dbReference type="EMBL" id="WFD28070.1"/>
    </source>
</evidence>
<dbReference type="GO" id="GO:0008017">
    <property type="term" value="F:microtubule binding"/>
    <property type="evidence" value="ECO:0007669"/>
    <property type="project" value="TreeGrafter"/>
</dbReference>
<accession>A0AAF0EP37</accession>
<dbReference type="GO" id="GO:0005881">
    <property type="term" value="C:cytoplasmic microtubule"/>
    <property type="evidence" value="ECO:0007669"/>
    <property type="project" value="TreeGrafter"/>
</dbReference>
<dbReference type="Gene3D" id="1.25.10.10">
    <property type="entry name" value="Leucine-rich Repeat Variant"/>
    <property type="match status" value="2"/>
</dbReference>
<evidence type="ECO:0000256" key="2">
    <source>
        <dbReference type="ARBA" id="ARBA00009549"/>
    </source>
</evidence>
<feature type="compositionally biased region" description="Polar residues" evidence="6">
    <location>
        <begin position="574"/>
        <end position="584"/>
    </location>
</feature>
<dbReference type="InterPro" id="IPR016024">
    <property type="entry name" value="ARM-type_fold"/>
</dbReference>
<dbReference type="SMART" id="SM01349">
    <property type="entry name" value="TOG"/>
    <property type="match status" value="1"/>
</dbReference>
<proteinExistence type="inferred from homology"/>
<keyword evidence="4" id="KW-0493">Microtubule</keyword>
<reference evidence="8" key="1">
    <citation type="submission" date="2023-03" db="EMBL/GenBank/DDBJ databases">
        <title>Mating type loci evolution in Malassezia.</title>
        <authorList>
            <person name="Coelho M.A."/>
        </authorList>
    </citation>
    <scope>NUCLEOTIDE SEQUENCE</scope>
    <source>
        <strain evidence="8">CBS 9557</strain>
    </source>
</reference>
<keyword evidence="3" id="KW-0132">Cell division</keyword>
<dbReference type="GO" id="GO:0005815">
    <property type="term" value="C:microtubule organizing center"/>
    <property type="evidence" value="ECO:0007669"/>
    <property type="project" value="TreeGrafter"/>
</dbReference>
<dbReference type="GO" id="GO:0005876">
    <property type="term" value="C:spindle microtubule"/>
    <property type="evidence" value="ECO:0007669"/>
    <property type="project" value="TreeGrafter"/>
</dbReference>
<dbReference type="PANTHER" id="PTHR21567">
    <property type="entry name" value="CLASP"/>
    <property type="match status" value="1"/>
</dbReference>
<evidence type="ECO:0000313" key="9">
    <source>
        <dbReference type="Proteomes" id="UP001213623"/>
    </source>
</evidence>
<dbReference type="SUPFAM" id="SSF48371">
    <property type="entry name" value="ARM repeat"/>
    <property type="match status" value="1"/>
</dbReference>
<evidence type="ECO:0000256" key="5">
    <source>
        <dbReference type="ARBA" id="ARBA00022776"/>
    </source>
</evidence>
<dbReference type="GO" id="GO:0051301">
    <property type="term" value="P:cell division"/>
    <property type="evidence" value="ECO:0007669"/>
    <property type="project" value="UniProtKB-KW"/>
</dbReference>
<evidence type="ECO:0000256" key="4">
    <source>
        <dbReference type="ARBA" id="ARBA00022701"/>
    </source>
</evidence>
<gene>
    <name evidence="8" type="primary">STU1</name>
    <name evidence="8" type="ORF">MNAN1_003078</name>
</gene>
<dbReference type="InterPro" id="IPR024395">
    <property type="entry name" value="CLASP_N_dom"/>
</dbReference>
<protein>
    <submittedName>
        <fullName evidence="8">Suppressor of tub2 mutation</fullName>
    </submittedName>
</protein>
<dbReference type="Proteomes" id="UP001213623">
    <property type="component" value="Chromosome 5"/>
</dbReference>
<dbReference type="EMBL" id="CP119896">
    <property type="protein sequence ID" value="WFD28070.1"/>
    <property type="molecule type" value="Genomic_DNA"/>
</dbReference>
<dbReference type="GO" id="GO:0090307">
    <property type="term" value="P:mitotic spindle assembly"/>
    <property type="evidence" value="ECO:0007669"/>
    <property type="project" value="TreeGrafter"/>
</dbReference>
<dbReference type="GO" id="GO:1990023">
    <property type="term" value="C:mitotic spindle midzone"/>
    <property type="evidence" value="ECO:0007669"/>
    <property type="project" value="TreeGrafter"/>
</dbReference>
<keyword evidence="5" id="KW-0498">Mitosis</keyword>
<evidence type="ECO:0000256" key="6">
    <source>
        <dbReference type="SAM" id="MobiDB-lite"/>
    </source>
</evidence>
<dbReference type="PANTHER" id="PTHR21567:SF9">
    <property type="entry name" value="CLIP-ASSOCIATING PROTEIN"/>
    <property type="match status" value="1"/>
</dbReference>
<dbReference type="InterPro" id="IPR034085">
    <property type="entry name" value="TOG"/>
</dbReference>
<dbReference type="AlphaFoldDB" id="A0AAF0EP37"/>
<feature type="region of interest" description="Disordered" evidence="6">
    <location>
        <begin position="619"/>
        <end position="668"/>
    </location>
</feature>
<name>A0AAF0EP37_9BASI</name>
<feature type="region of interest" description="Disordered" evidence="6">
    <location>
        <begin position="475"/>
        <end position="604"/>
    </location>
</feature>
<dbReference type="Pfam" id="PF12348">
    <property type="entry name" value="CLASP_N"/>
    <property type="match status" value="1"/>
</dbReference>
<comment type="subcellular location">
    <subcellularLocation>
        <location evidence="1">Cytoplasm</location>
        <location evidence="1">Cytoskeleton</location>
        <location evidence="1">Spindle</location>
    </subcellularLocation>
</comment>
<feature type="compositionally biased region" description="Low complexity" evidence="6">
    <location>
        <begin position="508"/>
        <end position="518"/>
    </location>
</feature>
<keyword evidence="5" id="KW-0131">Cell cycle</keyword>
<dbReference type="InterPro" id="IPR011989">
    <property type="entry name" value="ARM-like"/>
</dbReference>
<organism evidence="8 9">
    <name type="scientific">Malassezia nana</name>
    <dbReference type="NCBI Taxonomy" id="180528"/>
    <lineage>
        <taxon>Eukaryota</taxon>
        <taxon>Fungi</taxon>
        <taxon>Dikarya</taxon>
        <taxon>Basidiomycota</taxon>
        <taxon>Ustilaginomycotina</taxon>
        <taxon>Malasseziomycetes</taxon>
        <taxon>Malasseziales</taxon>
        <taxon>Malasseziaceae</taxon>
        <taxon>Malassezia</taxon>
    </lineage>
</organism>
<keyword evidence="9" id="KW-1185">Reference proteome</keyword>
<evidence type="ECO:0000259" key="7">
    <source>
        <dbReference type="SMART" id="SM01349"/>
    </source>
</evidence>
<sequence length="951" mass="103061">MDAGRPTELTLVHAIDTANGTPELVEAIDALAASCAETGSVHDMNVALMALHPHIASPHVDVRDATLDALETLLKNGSFTSLSLLTLVRTCVPPILARLHDTPKAEMLLRHMVRIVYHTHVSVHESDAPHTVLERIVRDEGLAATSPQVRAQVLRLLPVLQQDGARWPMRMYLTELADNLQHADAHVREVAKTAVLALLHDAPPALKSELRDELSLRDVHPAVLDEIVRGLGGSKRPLPDELTALPDDVKPVYLLSRYDLDHAFQQAAQALEGKETELNWQPREKAVVAMRGMIRAQVPPDLVAPFLAHVRQVQDGLLKTLASLRTTLSMHTIALIRQLALHYGTLLDPTTMDAFLTALLRMAGFTKKMVATASQLGVSTILACVPMRHAYWQMLQAGLQDKSPATRVHMCKHIQVVLSVHAPSTLEHHGGRDAAATCLTKALCDPHVDVRAAARETFRVFYTLWKEDGERVLMGLPPPTRKQVSASLEQISGPSPRRTPSRAGPSQAILAAKRAALAQSPMPEARRMPRASVWHPNLVGGPDASTDLMEPDSPWRSEQSEVHGPFHGLAGQVETPSHLATPTRSRVAEAATPSDATPVAAPLAAPSTTQTLLERTSHALKTPGSSSSSSLPRPQPPMSAGLARPAAFPTSPSGDDAQQGPSSAPAVPSSSFAFRAPLRPSPVVRKSVVASAALPQTAASWFLARYERCIQELGTEAPSWDEALEPWASPPQAQTQVSSALPLVAQALDTPPSAEQRRTVLEIMGALETEDGDDDAWLWSLIVLYRLAPHISDTPEEGAWLALALRSVHADMAHRTLAMGAGRAMMDAWLAQKHEAVQACAALLQALGAPETLEALPLALALYTMEQLVSRMPMVHPSAELGAMVPIVHRGLRHHHTPVRRASVAVLVQAHLRWIEVHRDEAPTQSEAALHSVWSPLRPSEEQLVQVRSLD</sequence>
<feature type="compositionally biased region" description="Low complexity" evidence="6">
    <location>
        <begin position="623"/>
        <end position="632"/>
    </location>
</feature>
<evidence type="ECO:0000256" key="3">
    <source>
        <dbReference type="ARBA" id="ARBA00022618"/>
    </source>
</evidence>